<keyword evidence="3" id="KW-1185">Reference proteome</keyword>
<protein>
    <submittedName>
        <fullName evidence="2">Uncharacterized protein</fullName>
    </submittedName>
</protein>
<evidence type="ECO:0000313" key="2">
    <source>
        <dbReference type="EMBL" id="MFB9826116.1"/>
    </source>
</evidence>
<dbReference type="Pfam" id="PF20126">
    <property type="entry name" value="TumE"/>
    <property type="match status" value="1"/>
</dbReference>
<evidence type="ECO:0000313" key="3">
    <source>
        <dbReference type="Proteomes" id="UP001589595"/>
    </source>
</evidence>
<dbReference type="EMBL" id="JBHMAJ010000011">
    <property type="protein sequence ID" value="MFB9826116.1"/>
    <property type="molecule type" value="Genomic_DNA"/>
</dbReference>
<feature type="region of interest" description="Disordered" evidence="1">
    <location>
        <begin position="1"/>
        <end position="25"/>
    </location>
</feature>
<dbReference type="AlphaFoldDB" id="A0ABD5MQJ6"/>
<evidence type="ECO:0000256" key="1">
    <source>
        <dbReference type="SAM" id="MobiDB-lite"/>
    </source>
</evidence>
<proteinExistence type="predicted"/>
<dbReference type="Proteomes" id="UP001589595">
    <property type="component" value="Unassembled WGS sequence"/>
</dbReference>
<sequence length="151" mass="17132">MTGGADPDDPTDPTAGEGAPADFDRLDTIAERLDGDDRFESVDSRPEFAPDRVTCSYDLGFYPEPVRSARLEVAWFQNGDFSLHYHEDHDASTFDHRWDRHPSDHNARDHVHPGPDAPTPGEDTVHPTDWRDVLASVLHEIQRRQRAFWTG</sequence>
<feature type="compositionally biased region" description="Basic and acidic residues" evidence="1">
    <location>
        <begin position="99"/>
        <end position="113"/>
    </location>
</feature>
<dbReference type="RefSeq" id="WP_222923749.1">
    <property type="nucleotide sequence ID" value="NZ_CP082288.1"/>
</dbReference>
<accession>A0ABD5MQJ6</accession>
<gene>
    <name evidence="2" type="ORF">ACFFOL_18250</name>
</gene>
<dbReference type="InterPro" id="IPR045397">
    <property type="entry name" value="TumE-like"/>
</dbReference>
<comment type="caution">
    <text evidence="2">The sequence shown here is derived from an EMBL/GenBank/DDBJ whole genome shotgun (WGS) entry which is preliminary data.</text>
</comment>
<feature type="compositionally biased region" description="Acidic residues" evidence="1">
    <location>
        <begin position="1"/>
        <end position="11"/>
    </location>
</feature>
<dbReference type="GeneID" id="67212750"/>
<reference evidence="2" key="1">
    <citation type="submission" date="2024-09" db="EMBL/GenBank/DDBJ databases">
        <authorList>
            <person name="Sun Q."/>
        </authorList>
    </citation>
    <scope>NUCLEOTIDE SEQUENCE [LARGE SCALE GENOMIC DNA]</scope>
    <source>
        <strain evidence="2">JCM 31273</strain>
    </source>
</reference>
<name>A0ABD5MQJ6_9EURY</name>
<organism evidence="2 3">
    <name type="scientific">Halobaculum roseum</name>
    <dbReference type="NCBI Taxonomy" id="2175149"/>
    <lineage>
        <taxon>Archaea</taxon>
        <taxon>Methanobacteriati</taxon>
        <taxon>Methanobacteriota</taxon>
        <taxon>Stenosarchaea group</taxon>
        <taxon>Halobacteria</taxon>
        <taxon>Halobacteriales</taxon>
        <taxon>Haloferacaceae</taxon>
        <taxon>Halobaculum</taxon>
    </lineage>
</organism>
<feature type="region of interest" description="Disordered" evidence="1">
    <location>
        <begin position="99"/>
        <end position="123"/>
    </location>
</feature>